<accession>A0A1T3MSJ1</accession>
<protein>
    <recommendedName>
        <fullName evidence="3">GLPGLI family protein</fullName>
    </recommendedName>
</protein>
<gene>
    <name evidence="1" type="ORF">BAZ10_16125</name>
</gene>
<evidence type="ECO:0008006" key="3">
    <source>
        <dbReference type="Google" id="ProtNLM"/>
    </source>
</evidence>
<evidence type="ECO:0000313" key="1">
    <source>
        <dbReference type="EMBL" id="OPC67575.1"/>
    </source>
</evidence>
<dbReference type="RefSeq" id="WP_078771224.1">
    <property type="nucleotide sequence ID" value="NZ_CBCSBR010000007.1"/>
</dbReference>
<dbReference type="AlphaFoldDB" id="A0A1T3MSJ1"/>
<reference evidence="1 2" key="1">
    <citation type="submission" date="2016-06" db="EMBL/GenBank/DDBJ databases">
        <title>Revisiting the taxonomy of the Elizabethkingia Genus based on Whole-Genome Sequencing, Optical Mapping, and MALDI-TOF.</title>
        <authorList>
            <person name="Nicholson A.C."/>
        </authorList>
    </citation>
    <scope>NUCLEOTIDE SEQUENCE [LARGE SCALE GENOMIC DNA]</scope>
    <source>
        <strain evidence="1 2">G4070</strain>
    </source>
</reference>
<dbReference type="Pfam" id="PF09697">
    <property type="entry name" value="Porph_ging"/>
    <property type="match status" value="1"/>
</dbReference>
<dbReference type="Proteomes" id="UP000190813">
    <property type="component" value="Unassembled WGS sequence"/>
</dbReference>
<comment type="caution">
    <text evidence="1">The sequence shown here is derived from an EMBL/GenBank/DDBJ whole genome shotgun (WGS) entry which is preliminary data.</text>
</comment>
<proteinExistence type="predicted"/>
<organism evidence="1 2">
    <name type="scientific">Elizabethkingia occulta</name>
    <dbReference type="NCBI Taxonomy" id="1867263"/>
    <lineage>
        <taxon>Bacteria</taxon>
        <taxon>Pseudomonadati</taxon>
        <taxon>Bacteroidota</taxon>
        <taxon>Flavobacteriia</taxon>
        <taxon>Flavobacteriales</taxon>
        <taxon>Weeksellaceae</taxon>
        <taxon>Elizabethkingia</taxon>
    </lineage>
</organism>
<keyword evidence="2" id="KW-1185">Reference proteome</keyword>
<sequence length="276" mass="32213">MKFTLQILLFFSPLLFFTQNYRVFYEYTFIRDSLSKENKESDIMILDIYKNTSTYLSYKTYQRDSALAKMITRPDPIFFIKNATKISDIIIKKGLNPPSVLTSVKGGVFNVTDNRKINWTLLPDSEIFNNYNVKKAKTSMYGRNWIAWYTTDIPIQDGPYKFNALPGLILKINDETGSHSFQFIGIKKLNQSTILNINKSRYKPISEEQYRKLFIQNRKLSAYEINDITTRGAETNTYIGSDGKEIDRNTFLKNADEKRKKDFKSNNNIIEIDLLK</sequence>
<dbReference type="EMBL" id="MAHX01000007">
    <property type="protein sequence ID" value="OPC67575.1"/>
    <property type="molecule type" value="Genomic_DNA"/>
</dbReference>
<dbReference type="InterPro" id="IPR005901">
    <property type="entry name" value="GLPGLI"/>
</dbReference>
<evidence type="ECO:0000313" key="2">
    <source>
        <dbReference type="Proteomes" id="UP000190813"/>
    </source>
</evidence>
<name>A0A1T3MSJ1_9FLAO</name>
<dbReference type="NCBIfam" id="TIGR01200">
    <property type="entry name" value="GLPGLI"/>
    <property type="match status" value="1"/>
</dbReference>